<dbReference type="Gene3D" id="3.50.50.60">
    <property type="entry name" value="FAD/NAD(P)-binding domain"/>
    <property type="match status" value="1"/>
</dbReference>
<keyword evidence="2" id="KW-0560">Oxidoreductase</keyword>
<evidence type="ECO:0000313" key="2">
    <source>
        <dbReference type="EMBL" id="MEQ2440939.1"/>
    </source>
</evidence>
<dbReference type="RefSeq" id="WP_349219740.1">
    <property type="nucleotide sequence ID" value="NZ_JBBMFD010000014.1"/>
</dbReference>
<evidence type="ECO:0000313" key="3">
    <source>
        <dbReference type="Proteomes" id="UP001489509"/>
    </source>
</evidence>
<comment type="caution">
    <text evidence="2">The sequence shown here is derived from an EMBL/GenBank/DDBJ whole genome shotgun (WGS) entry which is preliminary data.</text>
</comment>
<dbReference type="PANTHER" id="PTHR13847:SF201">
    <property type="entry name" value="PUTATIBE OXIDOREDUCTASE"/>
    <property type="match status" value="1"/>
</dbReference>
<dbReference type="Proteomes" id="UP001489509">
    <property type="component" value="Unassembled WGS sequence"/>
</dbReference>
<feature type="domain" description="FAD dependent oxidoreductase" evidence="1">
    <location>
        <begin position="32"/>
        <end position="396"/>
    </location>
</feature>
<dbReference type="Gene3D" id="3.30.9.10">
    <property type="entry name" value="D-Amino Acid Oxidase, subunit A, domain 2"/>
    <property type="match status" value="1"/>
</dbReference>
<dbReference type="InterPro" id="IPR036188">
    <property type="entry name" value="FAD/NAD-bd_sf"/>
</dbReference>
<dbReference type="InterPro" id="IPR006076">
    <property type="entry name" value="FAD-dep_OxRdtase"/>
</dbReference>
<reference evidence="2 3" key="1">
    <citation type="submission" date="2024-03" db="EMBL/GenBank/DDBJ databases">
        <title>Human intestinal bacterial collection.</title>
        <authorList>
            <person name="Pauvert C."/>
            <person name="Hitch T.C.A."/>
            <person name="Clavel T."/>
        </authorList>
    </citation>
    <scope>NUCLEOTIDE SEQUENCE [LARGE SCALE GENOMIC DNA]</scope>
    <source>
        <strain evidence="2 3">CLA-JM-H44</strain>
    </source>
</reference>
<dbReference type="Pfam" id="PF01266">
    <property type="entry name" value="DAO"/>
    <property type="match status" value="1"/>
</dbReference>
<gene>
    <name evidence="2" type="ORF">WMO26_08890</name>
</gene>
<dbReference type="GO" id="GO:0016491">
    <property type="term" value="F:oxidoreductase activity"/>
    <property type="evidence" value="ECO:0007669"/>
    <property type="project" value="UniProtKB-KW"/>
</dbReference>
<keyword evidence="3" id="KW-1185">Reference proteome</keyword>
<dbReference type="EC" id="1.-.-.-" evidence="2"/>
<dbReference type="SUPFAM" id="SSF51905">
    <property type="entry name" value="FAD/NAD(P)-binding domain"/>
    <property type="match status" value="1"/>
</dbReference>
<sequence length="430" mass="46960">MTDLVHGNPLWTAINAVPVQYPWLEKDESCEVAVVGAGLTGAMIAYQFAKAGIDTVLLAGSSIGYGSTSVSTGLLEYDAAGTLTELTEKIGSDEAVRVYEMAEAAVHKMERLAGELPDNAGFTRRDSLYYCDCPEHDGFIHEEYLKRRHTGFDVELIDRTTAKDRYSFPISSGIVSKNASAEVDPYRLTHALVAAAKQAGARIYEHSRIYNIVTDDKRQTQDQVLSSVTRHYVYANKVVIASGYDAAQFTGGLTSQSTVFAMATKPVEGFAGWEDRSILRNHDCPELYLRTTADNRVIIGGLSSSFIDGGGRIGGILSMPYLASKRYCELETHLKDMFPGIRGLSAEYDYAGAFCTTVDGLPIIGGEAEHPGWYFALCPGDNGILWANIASELLLELHKGEPSEDLALFAPCRYKPAGHAGSRKRKEARR</sequence>
<proteinExistence type="predicted"/>
<organism evidence="2 3">
    <name type="scientific">Solibaculum intestinale</name>
    <dbReference type="NCBI Taxonomy" id="3133165"/>
    <lineage>
        <taxon>Bacteria</taxon>
        <taxon>Bacillati</taxon>
        <taxon>Bacillota</taxon>
        <taxon>Clostridia</taxon>
        <taxon>Eubacteriales</taxon>
        <taxon>Oscillospiraceae</taxon>
        <taxon>Solibaculum</taxon>
    </lineage>
</organism>
<accession>A0ABV1E214</accession>
<protein>
    <submittedName>
        <fullName evidence="2">FAD-dependent oxidoreductase</fullName>
        <ecNumber evidence="2">1.-.-.-</ecNumber>
    </submittedName>
</protein>
<dbReference type="EMBL" id="JBBMFD010000014">
    <property type="protein sequence ID" value="MEQ2440939.1"/>
    <property type="molecule type" value="Genomic_DNA"/>
</dbReference>
<evidence type="ECO:0000259" key="1">
    <source>
        <dbReference type="Pfam" id="PF01266"/>
    </source>
</evidence>
<name>A0ABV1E214_9FIRM</name>
<dbReference type="PANTHER" id="PTHR13847">
    <property type="entry name" value="SARCOSINE DEHYDROGENASE-RELATED"/>
    <property type="match status" value="1"/>
</dbReference>